<sequence length="540" mass="56854">MRMLRSVAAVAVMAAAVAGCSGGSNDSAKPAGGFKISPDTPAAKGNVPSVTWSLYAEPQTLDYLYAWDFPINTVLANVCEQFLRTTPDMKIEPGLAASYTNPDPLTWVYELRPGVTFHDGTPMTSADAVASLKRHMDPELASAWGTAFRNVASIDATGPLQVTIRLNKPDALLNSLLAASPGTVESAASIAKAGKDYGNPQGGVNCTGPYSLDKWTAGDSIVLAKNPNYWDPKLAPKNDRFKFVFIQDPAARVNALLSGSVDGGYTVPSNAYGRLLNSPQGKLYFGPGTGAYLLGVTNMQGPMGDPRTRQALSMAIDRPGLIKAAAGGYATDAKSLLPITAWGLAPDRAQGYYATLPPIGQDLAAARKLVTESGAANRKIVLATSVLAPEISVSSTAIQAAGKSIGLDIELKTVTPDAYTALFTDPEARKGIDLVVTNGYTNTPDPLEFYESFVTGAFANYGNYSNPEYDKLYDQAAATADAGARSDLTAKLQEIAARDLVSIPLFEQPSNLFMNKRITGATVSSAALYWPWAATVGAAG</sequence>
<keyword evidence="4 5" id="KW-0732">Signal</keyword>
<dbReference type="SUPFAM" id="SSF53850">
    <property type="entry name" value="Periplasmic binding protein-like II"/>
    <property type="match status" value="1"/>
</dbReference>
<feature type="signal peptide" evidence="5">
    <location>
        <begin position="1"/>
        <end position="18"/>
    </location>
</feature>
<dbReference type="GO" id="GO:0043190">
    <property type="term" value="C:ATP-binding cassette (ABC) transporter complex"/>
    <property type="evidence" value="ECO:0007669"/>
    <property type="project" value="InterPro"/>
</dbReference>
<dbReference type="GO" id="GO:1904680">
    <property type="term" value="F:peptide transmembrane transporter activity"/>
    <property type="evidence" value="ECO:0007669"/>
    <property type="project" value="TreeGrafter"/>
</dbReference>
<feature type="domain" description="Solute-binding protein family 5" evidence="6">
    <location>
        <begin position="90"/>
        <end position="457"/>
    </location>
</feature>
<dbReference type="Pfam" id="PF00496">
    <property type="entry name" value="SBP_bac_5"/>
    <property type="match status" value="1"/>
</dbReference>
<comment type="caution">
    <text evidence="7">The sequence shown here is derived from an EMBL/GenBank/DDBJ whole genome shotgun (WGS) entry which is preliminary data.</text>
</comment>
<dbReference type="CDD" id="cd00995">
    <property type="entry name" value="PBP2_NikA_DppA_OppA_like"/>
    <property type="match status" value="1"/>
</dbReference>
<dbReference type="PIRSF" id="PIRSF002741">
    <property type="entry name" value="MppA"/>
    <property type="match status" value="1"/>
</dbReference>
<dbReference type="InterPro" id="IPR030678">
    <property type="entry name" value="Peptide/Ni-bd"/>
</dbReference>
<dbReference type="InterPro" id="IPR039424">
    <property type="entry name" value="SBP_5"/>
</dbReference>
<evidence type="ECO:0000256" key="2">
    <source>
        <dbReference type="ARBA" id="ARBA00005695"/>
    </source>
</evidence>
<organism evidence="7 8">
    <name type="scientific">Embleya hyalina</name>
    <dbReference type="NCBI Taxonomy" id="516124"/>
    <lineage>
        <taxon>Bacteria</taxon>
        <taxon>Bacillati</taxon>
        <taxon>Actinomycetota</taxon>
        <taxon>Actinomycetes</taxon>
        <taxon>Kitasatosporales</taxon>
        <taxon>Streptomycetaceae</taxon>
        <taxon>Embleya</taxon>
    </lineage>
</organism>
<gene>
    <name evidence="7" type="ORF">EHYA_02857</name>
</gene>
<dbReference type="GO" id="GO:0015833">
    <property type="term" value="P:peptide transport"/>
    <property type="evidence" value="ECO:0007669"/>
    <property type="project" value="TreeGrafter"/>
</dbReference>
<dbReference type="GO" id="GO:0030313">
    <property type="term" value="C:cell envelope"/>
    <property type="evidence" value="ECO:0007669"/>
    <property type="project" value="UniProtKB-SubCell"/>
</dbReference>
<feature type="chain" id="PRO_5039246712" evidence="5">
    <location>
        <begin position="19"/>
        <end position="540"/>
    </location>
</feature>
<keyword evidence="8" id="KW-1185">Reference proteome</keyword>
<dbReference type="PROSITE" id="PS51257">
    <property type="entry name" value="PROKAR_LIPOPROTEIN"/>
    <property type="match status" value="1"/>
</dbReference>
<evidence type="ECO:0000313" key="7">
    <source>
        <dbReference type="EMBL" id="GCD95187.1"/>
    </source>
</evidence>
<dbReference type="Gene3D" id="3.10.105.10">
    <property type="entry name" value="Dipeptide-binding Protein, Domain 3"/>
    <property type="match status" value="1"/>
</dbReference>
<dbReference type="PANTHER" id="PTHR30290:SF10">
    <property type="entry name" value="PERIPLASMIC OLIGOPEPTIDE-BINDING PROTEIN-RELATED"/>
    <property type="match status" value="1"/>
</dbReference>
<dbReference type="Gene3D" id="3.40.190.10">
    <property type="entry name" value="Periplasmic binding protein-like II"/>
    <property type="match status" value="1"/>
</dbReference>
<dbReference type="AlphaFoldDB" id="A0A401YKQ3"/>
<evidence type="ECO:0000313" key="8">
    <source>
        <dbReference type="Proteomes" id="UP000286931"/>
    </source>
</evidence>
<reference evidence="7 8" key="1">
    <citation type="submission" date="2018-12" db="EMBL/GenBank/DDBJ databases">
        <title>Draft genome sequence of Embleya hyalina NBRC 13850T.</title>
        <authorList>
            <person name="Komaki H."/>
            <person name="Hosoyama A."/>
            <person name="Kimura A."/>
            <person name="Ichikawa N."/>
            <person name="Tamura T."/>
        </authorList>
    </citation>
    <scope>NUCLEOTIDE SEQUENCE [LARGE SCALE GENOMIC DNA]</scope>
    <source>
        <strain evidence="7 8">NBRC 13850</strain>
    </source>
</reference>
<comment type="subcellular location">
    <subcellularLocation>
        <location evidence="1">Cell envelope</location>
    </subcellularLocation>
</comment>
<keyword evidence="3" id="KW-0813">Transport</keyword>
<accession>A0A401YKQ3</accession>
<dbReference type="InterPro" id="IPR000914">
    <property type="entry name" value="SBP_5_dom"/>
</dbReference>
<protein>
    <submittedName>
        <fullName evidence="7">ABC transporter substrate-binding protein</fullName>
    </submittedName>
</protein>
<dbReference type="Proteomes" id="UP000286931">
    <property type="component" value="Unassembled WGS sequence"/>
</dbReference>
<evidence type="ECO:0000256" key="5">
    <source>
        <dbReference type="SAM" id="SignalP"/>
    </source>
</evidence>
<dbReference type="Gene3D" id="3.90.76.10">
    <property type="entry name" value="Dipeptide-binding Protein, Domain 1"/>
    <property type="match status" value="1"/>
</dbReference>
<evidence type="ECO:0000256" key="1">
    <source>
        <dbReference type="ARBA" id="ARBA00004196"/>
    </source>
</evidence>
<dbReference type="GO" id="GO:0042597">
    <property type="term" value="C:periplasmic space"/>
    <property type="evidence" value="ECO:0007669"/>
    <property type="project" value="UniProtKB-ARBA"/>
</dbReference>
<name>A0A401YKQ3_9ACTN</name>
<evidence type="ECO:0000256" key="3">
    <source>
        <dbReference type="ARBA" id="ARBA00022448"/>
    </source>
</evidence>
<evidence type="ECO:0000259" key="6">
    <source>
        <dbReference type="Pfam" id="PF00496"/>
    </source>
</evidence>
<dbReference type="PANTHER" id="PTHR30290">
    <property type="entry name" value="PERIPLASMIC BINDING COMPONENT OF ABC TRANSPORTER"/>
    <property type="match status" value="1"/>
</dbReference>
<evidence type="ECO:0000256" key="4">
    <source>
        <dbReference type="ARBA" id="ARBA00022729"/>
    </source>
</evidence>
<dbReference type="EMBL" id="BIFH01000017">
    <property type="protein sequence ID" value="GCD95187.1"/>
    <property type="molecule type" value="Genomic_DNA"/>
</dbReference>
<proteinExistence type="inferred from homology"/>
<comment type="similarity">
    <text evidence="2">Belongs to the bacterial solute-binding protein 5 family.</text>
</comment>